<evidence type="ECO:0000259" key="2">
    <source>
        <dbReference type="Pfam" id="PF11887"/>
    </source>
</evidence>
<dbReference type="InterPro" id="IPR052336">
    <property type="entry name" value="MlaD_Phospholipid_Transporter"/>
</dbReference>
<keyword evidence="4" id="KW-1185">Reference proteome</keyword>
<protein>
    <submittedName>
        <fullName evidence="3">MCE family protein</fullName>
    </submittedName>
</protein>
<evidence type="ECO:0000313" key="4">
    <source>
        <dbReference type="Proteomes" id="UP001164965"/>
    </source>
</evidence>
<evidence type="ECO:0000259" key="1">
    <source>
        <dbReference type="Pfam" id="PF02470"/>
    </source>
</evidence>
<dbReference type="InterPro" id="IPR005693">
    <property type="entry name" value="Mce"/>
</dbReference>
<sequence length="359" mass="37265">MRGLLAPILKLVAFATVTLLATGLLAATIANLGGSGGTEYKARFTDVTGLNVGDDVRVAGVKVGQVASIDVVDRRLAEVSMKVTTPQPLPESSTAVVRYRNIVGQRYVALDRGAGSPTATMKPGETIPLERTKPALDLTVLFNGFKPLFQALSPDDVNQLSFEIIQVFQGESGTIESLLSRTASLTSSIADKDAVIGQLVDNLNSVLDTVNSRDDQLSSLIVSLQQLVSGLSNDRVAIGSSIQSIADLATSTAGLLGPVRGPLQADIAGVNQLASNLNSSSDALNSVLANLPSKLDTITRTASYGSWFQFYLCGLDATVGLGGSANLLGLPTGLTGPLSLPLYTNNPARCSPRPTGGQG</sequence>
<dbReference type="RefSeq" id="WP_265383415.1">
    <property type="nucleotide sequence ID" value="NZ_CP110615.1"/>
</dbReference>
<reference evidence="3" key="1">
    <citation type="submission" date="2022-10" db="EMBL/GenBank/DDBJ databases">
        <title>Rhodococcus sp.75.</title>
        <authorList>
            <person name="Sun M."/>
        </authorList>
    </citation>
    <scope>NUCLEOTIDE SEQUENCE</scope>
    <source>
        <strain evidence="3">75</strain>
    </source>
</reference>
<name>A0ABY6P1E8_9NOCA</name>
<gene>
    <name evidence="3" type="ORF">RHODO2019_02185</name>
</gene>
<dbReference type="PANTHER" id="PTHR33371">
    <property type="entry name" value="INTERMEMBRANE PHOSPHOLIPID TRANSPORT SYSTEM BINDING PROTEIN MLAD-RELATED"/>
    <property type="match status" value="1"/>
</dbReference>
<organism evidence="3 4">
    <name type="scientific">Rhodococcus antarcticus</name>
    <dbReference type="NCBI Taxonomy" id="2987751"/>
    <lineage>
        <taxon>Bacteria</taxon>
        <taxon>Bacillati</taxon>
        <taxon>Actinomycetota</taxon>
        <taxon>Actinomycetes</taxon>
        <taxon>Mycobacteriales</taxon>
        <taxon>Nocardiaceae</taxon>
        <taxon>Rhodococcus</taxon>
    </lineage>
</organism>
<proteinExistence type="predicted"/>
<feature type="domain" description="Mammalian cell entry C-terminal" evidence="2">
    <location>
        <begin position="120"/>
        <end position="300"/>
    </location>
</feature>
<dbReference type="NCBIfam" id="TIGR00996">
    <property type="entry name" value="Mtu_fam_mce"/>
    <property type="match status" value="1"/>
</dbReference>
<feature type="domain" description="Mce/MlaD" evidence="1">
    <location>
        <begin position="37"/>
        <end position="113"/>
    </location>
</feature>
<dbReference type="Proteomes" id="UP001164965">
    <property type="component" value="Chromosome"/>
</dbReference>
<dbReference type="PANTHER" id="PTHR33371:SF17">
    <property type="entry name" value="MCE-FAMILY PROTEIN MCE1B"/>
    <property type="match status" value="1"/>
</dbReference>
<dbReference type="Pfam" id="PF02470">
    <property type="entry name" value="MlaD"/>
    <property type="match status" value="1"/>
</dbReference>
<dbReference type="InterPro" id="IPR003399">
    <property type="entry name" value="Mce/MlaD"/>
</dbReference>
<dbReference type="EMBL" id="CP110615">
    <property type="protein sequence ID" value="UZJ25309.1"/>
    <property type="molecule type" value="Genomic_DNA"/>
</dbReference>
<evidence type="ECO:0000313" key="3">
    <source>
        <dbReference type="EMBL" id="UZJ25309.1"/>
    </source>
</evidence>
<dbReference type="InterPro" id="IPR024516">
    <property type="entry name" value="Mce_C"/>
</dbReference>
<dbReference type="Pfam" id="PF11887">
    <property type="entry name" value="Mce4_CUP1"/>
    <property type="match status" value="1"/>
</dbReference>
<accession>A0ABY6P1E8</accession>